<reference evidence="1 2" key="1">
    <citation type="submission" date="2024-09" db="EMBL/GenBank/DDBJ databases">
        <authorList>
            <person name="Sun Q."/>
            <person name="Mori K."/>
        </authorList>
    </citation>
    <scope>NUCLEOTIDE SEQUENCE [LARGE SCALE GENOMIC DNA]</scope>
    <source>
        <strain evidence="1 2">JCM 3307</strain>
    </source>
</reference>
<evidence type="ECO:0000313" key="1">
    <source>
        <dbReference type="EMBL" id="MFB9449297.1"/>
    </source>
</evidence>
<organism evidence="1 2">
    <name type="scientific">Dactylosporangium vinaceum</name>
    <dbReference type="NCBI Taxonomy" id="53362"/>
    <lineage>
        <taxon>Bacteria</taxon>
        <taxon>Bacillati</taxon>
        <taxon>Actinomycetota</taxon>
        <taxon>Actinomycetes</taxon>
        <taxon>Micromonosporales</taxon>
        <taxon>Micromonosporaceae</taxon>
        <taxon>Dactylosporangium</taxon>
    </lineage>
</organism>
<dbReference type="InterPro" id="IPR021239">
    <property type="entry name" value="DUF2625"/>
</dbReference>
<accession>A0ABV5MKA6</accession>
<dbReference type="Proteomes" id="UP001589608">
    <property type="component" value="Unassembled WGS sequence"/>
</dbReference>
<evidence type="ECO:0000313" key="2">
    <source>
        <dbReference type="Proteomes" id="UP001589608"/>
    </source>
</evidence>
<keyword evidence="2" id="KW-1185">Reference proteome</keyword>
<sequence length="193" mass="20731">MRCLSELVDAVDPAWPEVEAAAAAAPYQVVVLAADPRRADEELQLLQVTTRSWLGAVVHSSGGLVLDHGWLRVFGSEHDERRLASLSQVNDHVAGAMIVAQDVLGGHRVGSSSQRAAGRWQTPRLPVLPSPVSYVVGARSASSRSTWSRSRQRSKSPAISSKVAALTVLLSNHIAARRPDSAPSSLLRPRPVR</sequence>
<dbReference type="Pfam" id="PF10946">
    <property type="entry name" value="DUF2625"/>
    <property type="match status" value="1"/>
</dbReference>
<proteinExistence type="predicted"/>
<name>A0ABV5MKA6_9ACTN</name>
<dbReference type="RefSeq" id="WP_223103443.1">
    <property type="nucleotide sequence ID" value="NZ_JBHMCA010000065.1"/>
</dbReference>
<gene>
    <name evidence="1" type="ORF">ACFFTR_40005</name>
</gene>
<comment type="caution">
    <text evidence="1">The sequence shown here is derived from an EMBL/GenBank/DDBJ whole genome shotgun (WGS) entry which is preliminary data.</text>
</comment>
<dbReference type="EMBL" id="JBHMCA010000065">
    <property type="protein sequence ID" value="MFB9449297.1"/>
    <property type="molecule type" value="Genomic_DNA"/>
</dbReference>
<protein>
    <submittedName>
        <fullName evidence="1">DUF2625 family protein</fullName>
    </submittedName>
</protein>